<organism evidence="10 11">
    <name type="scientific">Peltaster fructicola</name>
    <dbReference type="NCBI Taxonomy" id="286661"/>
    <lineage>
        <taxon>Eukaryota</taxon>
        <taxon>Fungi</taxon>
        <taxon>Dikarya</taxon>
        <taxon>Ascomycota</taxon>
        <taxon>Pezizomycotina</taxon>
        <taxon>Dothideomycetes</taxon>
        <taxon>Dothideomycetes incertae sedis</taxon>
        <taxon>Peltaster</taxon>
    </lineage>
</organism>
<accession>A0A6H0XVX1</accession>
<reference evidence="10 11" key="1">
    <citation type="journal article" date="2016" name="Sci. Rep.">
        <title>Peltaster fructicola genome reveals evolution from an invasive phytopathogen to an ectophytic parasite.</title>
        <authorList>
            <person name="Xu C."/>
            <person name="Chen H."/>
            <person name="Gleason M.L."/>
            <person name="Xu J.R."/>
            <person name="Liu H."/>
            <person name="Zhang R."/>
            <person name="Sun G."/>
        </authorList>
    </citation>
    <scope>NUCLEOTIDE SEQUENCE [LARGE SCALE GENOMIC DNA]</scope>
    <source>
        <strain evidence="10 11">LNHT1506</strain>
    </source>
</reference>
<keyword evidence="3" id="KW-0479">Metal-binding</keyword>
<evidence type="ECO:0000256" key="4">
    <source>
        <dbReference type="ARBA" id="ARBA00022737"/>
    </source>
</evidence>
<dbReference type="Pfam" id="PF14608">
    <property type="entry name" value="zf-CCCH_2"/>
    <property type="match status" value="3"/>
</dbReference>
<name>A0A6H0XVX1_9PEZI</name>
<feature type="region of interest" description="Disordered" evidence="8">
    <location>
        <begin position="93"/>
        <end position="246"/>
    </location>
</feature>
<evidence type="ECO:0000313" key="11">
    <source>
        <dbReference type="Proteomes" id="UP000503462"/>
    </source>
</evidence>
<keyword evidence="11" id="KW-1185">Reference proteome</keyword>
<evidence type="ECO:0000259" key="9">
    <source>
        <dbReference type="Pfam" id="PF22683"/>
    </source>
</evidence>
<feature type="compositionally biased region" description="Basic and acidic residues" evidence="8">
    <location>
        <begin position="156"/>
        <end position="167"/>
    </location>
</feature>
<evidence type="ECO:0000256" key="5">
    <source>
        <dbReference type="ARBA" id="ARBA00022771"/>
    </source>
</evidence>
<dbReference type="PANTHER" id="PTHR14738">
    <property type="entry name" value="ZINC FINGER CCCH DOMAIN-CONTAINING PROTEIN 14"/>
    <property type="match status" value="1"/>
</dbReference>
<proteinExistence type="inferred from homology"/>
<evidence type="ECO:0000256" key="6">
    <source>
        <dbReference type="ARBA" id="ARBA00022833"/>
    </source>
</evidence>
<evidence type="ECO:0000256" key="1">
    <source>
        <dbReference type="ARBA" id="ARBA00004123"/>
    </source>
</evidence>
<dbReference type="OrthoDB" id="438553at2759"/>
<feature type="compositionally biased region" description="Low complexity" evidence="8">
    <location>
        <begin position="224"/>
        <end position="236"/>
    </location>
</feature>
<keyword evidence="5" id="KW-0863">Zinc-finger</keyword>
<dbReference type="InterPro" id="IPR055046">
    <property type="entry name" value="Nab2-like_Znf-CCCH"/>
</dbReference>
<feature type="region of interest" description="Disordered" evidence="8">
    <location>
        <begin position="299"/>
        <end position="320"/>
    </location>
</feature>
<evidence type="ECO:0000256" key="3">
    <source>
        <dbReference type="ARBA" id="ARBA00022723"/>
    </source>
</evidence>
<evidence type="ECO:0000256" key="2">
    <source>
        <dbReference type="ARBA" id="ARBA00008423"/>
    </source>
</evidence>
<protein>
    <recommendedName>
        <fullName evidence="9">Nab2-like CCCH zinc finger domain-containing protein</fullName>
    </recommendedName>
</protein>
<evidence type="ECO:0000256" key="7">
    <source>
        <dbReference type="ARBA" id="ARBA00023242"/>
    </source>
</evidence>
<dbReference type="InterPro" id="IPR040366">
    <property type="entry name" value="Nab2/ZC3H14"/>
</dbReference>
<evidence type="ECO:0000256" key="8">
    <source>
        <dbReference type="SAM" id="MobiDB-lite"/>
    </source>
</evidence>
<keyword evidence="6" id="KW-0862">Zinc</keyword>
<feature type="compositionally biased region" description="Basic and acidic residues" evidence="8">
    <location>
        <begin position="188"/>
        <end position="198"/>
    </location>
</feature>
<comment type="subcellular location">
    <subcellularLocation>
        <location evidence="1">Nucleus</location>
    </subcellularLocation>
</comment>
<dbReference type="Proteomes" id="UP000503462">
    <property type="component" value="Chromosome 3"/>
</dbReference>
<dbReference type="GO" id="GO:0043488">
    <property type="term" value="P:regulation of mRNA stability"/>
    <property type="evidence" value="ECO:0007669"/>
    <property type="project" value="InterPro"/>
</dbReference>
<dbReference type="GO" id="GO:0005737">
    <property type="term" value="C:cytoplasm"/>
    <property type="evidence" value="ECO:0007669"/>
    <property type="project" value="TreeGrafter"/>
</dbReference>
<gene>
    <name evidence="10" type="ORF">AMS68_004265</name>
</gene>
<dbReference type="EMBL" id="CP051141">
    <property type="protein sequence ID" value="QIW98747.1"/>
    <property type="molecule type" value="Genomic_DNA"/>
</dbReference>
<evidence type="ECO:0000313" key="10">
    <source>
        <dbReference type="EMBL" id="QIW98747.1"/>
    </source>
</evidence>
<feature type="compositionally biased region" description="Low complexity" evidence="8">
    <location>
        <begin position="103"/>
        <end position="128"/>
    </location>
</feature>
<dbReference type="GO" id="GO:0005634">
    <property type="term" value="C:nucleus"/>
    <property type="evidence" value="ECO:0007669"/>
    <property type="project" value="UniProtKB-SubCell"/>
</dbReference>
<feature type="domain" description="Nab2-like CCCH zinc finger" evidence="9">
    <location>
        <begin position="433"/>
        <end position="452"/>
    </location>
</feature>
<dbReference type="Gene3D" id="4.10.1000.30">
    <property type="match status" value="1"/>
</dbReference>
<dbReference type="GO" id="GO:0008270">
    <property type="term" value="F:zinc ion binding"/>
    <property type="evidence" value="ECO:0007669"/>
    <property type="project" value="UniProtKB-KW"/>
</dbReference>
<keyword evidence="7" id="KW-0539">Nucleus</keyword>
<dbReference type="AlphaFoldDB" id="A0A6H0XVX1"/>
<dbReference type="GO" id="GO:0008143">
    <property type="term" value="F:poly(A) binding"/>
    <property type="evidence" value="ECO:0007669"/>
    <property type="project" value="InterPro"/>
</dbReference>
<sequence length="499" mass="54634">MSTIVEANTPLAQLLQEAMQPKLLEIGWAADESDHSLVEYITNLLSHGSNKQEIITELGTGLLSDDSDDPAIAQFAEWLFNIIPMLTAQLAGETSTGGQNGPATQQQQQSAQTEQQAQQSTQQQQQQTPDQDMQVDEQTASAVLVPSIVSDQPLLTRDRPSGPKAMRDGTSGGNGRGRGRMLGQLNRQMDRGGDDKMLRIKGAAGGTGRINSHAGRDSNRRGRGNNIAGGMQRMMGGRPGQQHGGMPVMNQQQQTQLMQMMEMQSQMMAQILNGQAPDMGAFNAAPTQQQRGKSLFDRVSNKPKFSKNGQPDVEMGDDDSNKEPFDTVCRFNDRCTVATCPYAHQSPAAPPGTAFDTSDRCNFGAACENRKCAGKHPSPAQRRQHLSQDVECKFYPNCTNPACPFKHPDMPACRNGADCSVENCKFSHSKIMCRYNPCLNAACVYKHVEGQKRGKFEDKVWTADRLKSLKDHQEGTEELILPAKDTDMQTSDQSAEIIT</sequence>
<dbReference type="PANTHER" id="PTHR14738:SF29">
    <property type="entry name" value="ZINC FINGER CCCH DOMAIN-CONTAINING PROTEIN 14"/>
    <property type="match status" value="1"/>
</dbReference>
<comment type="similarity">
    <text evidence="2">Belongs to the ZC3H14 family.</text>
</comment>
<dbReference type="Gene3D" id="4.10.1000.40">
    <property type="match status" value="1"/>
</dbReference>
<dbReference type="Pfam" id="PF22683">
    <property type="entry name" value="Nab2-like_zf-CCCH"/>
    <property type="match status" value="1"/>
</dbReference>
<keyword evidence="4" id="KW-0677">Repeat</keyword>